<protein>
    <submittedName>
        <fullName evidence="1">Uncharacterized protein</fullName>
    </submittedName>
</protein>
<gene>
    <name evidence="1" type="ORF">Faunusvirus34_2</name>
</gene>
<accession>A0A3G4ZXL4</accession>
<reference evidence="1" key="1">
    <citation type="submission" date="2018-10" db="EMBL/GenBank/DDBJ databases">
        <title>Hidden diversity of soil giant viruses.</title>
        <authorList>
            <person name="Schulz F."/>
            <person name="Alteio L."/>
            <person name="Goudeau D."/>
            <person name="Ryan E.M."/>
            <person name="Malmstrom R.R."/>
            <person name="Blanchard J."/>
            <person name="Woyke T."/>
        </authorList>
    </citation>
    <scope>NUCLEOTIDE SEQUENCE</scope>
    <source>
        <strain evidence="1">FNV1</strain>
    </source>
</reference>
<organism evidence="1">
    <name type="scientific">Faunusvirus sp</name>
    <dbReference type="NCBI Taxonomy" id="2487766"/>
    <lineage>
        <taxon>Viruses</taxon>
        <taxon>Varidnaviria</taxon>
        <taxon>Bamfordvirae</taxon>
        <taxon>Nucleocytoviricota</taxon>
        <taxon>Megaviricetes</taxon>
        <taxon>Imitervirales</taxon>
        <taxon>Mimiviridae</taxon>
    </lineage>
</organism>
<dbReference type="EMBL" id="MK072165">
    <property type="protein sequence ID" value="AYV79657.1"/>
    <property type="molecule type" value="Genomic_DNA"/>
</dbReference>
<sequence length="115" mass="13408">MTSKQVKYKTEQDEICKKILAILQLDQNNSFYLRDIDSEKQKKITDLTPDIKKYFVTRNIIGISKADCTNPHMSITRKILKSCGYEVTHKSRCIRDSSDPTKFIYTRLYTIKPPA</sequence>
<name>A0A3G4ZXL4_9VIRU</name>
<proteinExistence type="predicted"/>
<evidence type="ECO:0000313" key="1">
    <source>
        <dbReference type="EMBL" id="AYV79657.1"/>
    </source>
</evidence>